<organism evidence="2 3">
    <name type="scientific">Marasmius crinis-equi</name>
    <dbReference type="NCBI Taxonomy" id="585013"/>
    <lineage>
        <taxon>Eukaryota</taxon>
        <taxon>Fungi</taxon>
        <taxon>Dikarya</taxon>
        <taxon>Basidiomycota</taxon>
        <taxon>Agaricomycotina</taxon>
        <taxon>Agaricomycetes</taxon>
        <taxon>Agaricomycetidae</taxon>
        <taxon>Agaricales</taxon>
        <taxon>Marasmiineae</taxon>
        <taxon>Marasmiaceae</taxon>
        <taxon>Marasmius</taxon>
    </lineage>
</organism>
<dbReference type="EMBL" id="JBAHYK010000334">
    <property type="protein sequence ID" value="KAL0575123.1"/>
    <property type="molecule type" value="Genomic_DNA"/>
</dbReference>
<name>A0ABR3FJ54_9AGAR</name>
<protein>
    <recommendedName>
        <fullName evidence="1">F-box domain-containing protein</fullName>
    </recommendedName>
</protein>
<dbReference type="SUPFAM" id="SSF81383">
    <property type="entry name" value="F-box domain"/>
    <property type="match status" value="1"/>
</dbReference>
<evidence type="ECO:0000313" key="3">
    <source>
        <dbReference type="Proteomes" id="UP001465976"/>
    </source>
</evidence>
<evidence type="ECO:0000313" key="2">
    <source>
        <dbReference type="EMBL" id="KAL0575123.1"/>
    </source>
</evidence>
<dbReference type="Gene3D" id="1.20.1280.50">
    <property type="match status" value="1"/>
</dbReference>
<dbReference type="PROSITE" id="PS50181">
    <property type="entry name" value="FBOX"/>
    <property type="match status" value="1"/>
</dbReference>
<accession>A0ABR3FJ54</accession>
<comment type="caution">
    <text evidence="2">The sequence shown here is derived from an EMBL/GenBank/DDBJ whole genome shotgun (WGS) entry which is preliminary data.</text>
</comment>
<evidence type="ECO:0000259" key="1">
    <source>
        <dbReference type="PROSITE" id="PS50181"/>
    </source>
</evidence>
<dbReference type="InterPro" id="IPR036047">
    <property type="entry name" value="F-box-like_dom_sf"/>
</dbReference>
<proteinExistence type="predicted"/>
<dbReference type="Proteomes" id="UP001465976">
    <property type="component" value="Unassembled WGS sequence"/>
</dbReference>
<feature type="domain" description="F-box" evidence="1">
    <location>
        <begin position="1"/>
        <end position="47"/>
    </location>
</feature>
<sequence length="533" mass="60166">MFTELPVEIALSVLAYLPISSIHSLQLVSKHCDGLVKLNESTIYRSAAVVHEFTPVKRASATEHLGRSEITNGPEIDWKAFCQRLFQLDRNWRGIGTSSLVCYPSAGIKPACIRVDEEEGFLINVTDVRGENRGLIVVDKENEVLWEQSWDFTQTYIIEYQYGYLVFNTPGWREVWRLASIPDPVPPADAGARTFPYPPTSQLETSQRCFEAHKDAYPKGHFVPHAALPYGSEERAFRLTFPTLLAKHNEEEAHLYDIPSRRLIRKISLCSHILVNPSGETTSLPPMGNVWTIDHSQKHVFLTSAETGVVRVLDKERGDCVLNMGNSDNAARTFRCEENEADTTDAEKGVSRLNVVEVGINEFVSQTFIDLSNSKKLRVSTCGNHFVTLRSRWTSLFETSSQLVVVRNFTDIPAGDREELSRHAIEIDLEAPQATFAFDGRRRVLICTRDGVWILDISKFLEYAGDVEAYSVPAFRDGSRVHTAELTESGVYFDWDAQAVEQDRWDEKMKERVLDIAISSDIVCGVNFAVREP</sequence>
<dbReference type="InterPro" id="IPR001810">
    <property type="entry name" value="F-box_dom"/>
</dbReference>
<gene>
    <name evidence="2" type="ORF">V5O48_006849</name>
</gene>
<keyword evidence="3" id="KW-1185">Reference proteome</keyword>
<reference evidence="2 3" key="1">
    <citation type="submission" date="2024-02" db="EMBL/GenBank/DDBJ databases">
        <title>A draft genome for the cacao thread blight pathogen Marasmius crinis-equi.</title>
        <authorList>
            <person name="Cohen S.P."/>
            <person name="Baruah I.K."/>
            <person name="Amoako-Attah I."/>
            <person name="Bukari Y."/>
            <person name="Meinhardt L.W."/>
            <person name="Bailey B.A."/>
        </authorList>
    </citation>
    <scope>NUCLEOTIDE SEQUENCE [LARGE SCALE GENOMIC DNA]</scope>
    <source>
        <strain evidence="2 3">GH-76</strain>
    </source>
</reference>